<dbReference type="EMBL" id="CAJVPY010040090">
    <property type="protein sequence ID" value="CAG8805421.1"/>
    <property type="molecule type" value="Genomic_DNA"/>
</dbReference>
<evidence type="ECO:0000313" key="2">
    <source>
        <dbReference type="Proteomes" id="UP000789405"/>
    </source>
</evidence>
<reference evidence="1" key="1">
    <citation type="submission" date="2021-06" db="EMBL/GenBank/DDBJ databases">
        <authorList>
            <person name="Kallberg Y."/>
            <person name="Tangrot J."/>
            <person name="Rosling A."/>
        </authorList>
    </citation>
    <scope>NUCLEOTIDE SEQUENCE</scope>
    <source>
        <strain evidence="1">MA453B</strain>
    </source>
</reference>
<evidence type="ECO:0000313" key="1">
    <source>
        <dbReference type="EMBL" id="CAG8805421.1"/>
    </source>
</evidence>
<comment type="caution">
    <text evidence="1">The sequence shown here is derived from an EMBL/GenBank/DDBJ whole genome shotgun (WGS) entry which is preliminary data.</text>
</comment>
<dbReference type="AlphaFoldDB" id="A0A9N9K151"/>
<name>A0A9N9K151_9GLOM</name>
<sequence length="241" mass="28645">MANKRDIKQKYFLNSSIDPLGRYVNADEAKQKTYDSFEDYYYDPLSSVEFDSGNILVEKDYEEIYQTMIDDIKQNANEWNIELEKTLTVIKHNSGKKHYKEEFDKDKWEKIEKIEVLVFDDVKKYISKDHDFIAVLSGLSIQLYEMNKKSCEMINGQHGINIERRTFALFIFLEFNSISSATFHDPCFKLRKRILIFLIKNNIERLYQVSHQEVTSLIKKYKLKSNLNILEILNEYVENVT</sequence>
<organism evidence="1 2">
    <name type="scientific">Dentiscutata erythropus</name>
    <dbReference type="NCBI Taxonomy" id="1348616"/>
    <lineage>
        <taxon>Eukaryota</taxon>
        <taxon>Fungi</taxon>
        <taxon>Fungi incertae sedis</taxon>
        <taxon>Mucoromycota</taxon>
        <taxon>Glomeromycotina</taxon>
        <taxon>Glomeromycetes</taxon>
        <taxon>Diversisporales</taxon>
        <taxon>Gigasporaceae</taxon>
        <taxon>Dentiscutata</taxon>
    </lineage>
</organism>
<protein>
    <submittedName>
        <fullName evidence="1">242_t:CDS:1</fullName>
    </submittedName>
</protein>
<dbReference type="Proteomes" id="UP000789405">
    <property type="component" value="Unassembled WGS sequence"/>
</dbReference>
<gene>
    <name evidence="1" type="ORF">DERYTH_LOCUS24274</name>
</gene>
<feature type="non-terminal residue" evidence="1">
    <location>
        <position position="1"/>
    </location>
</feature>
<accession>A0A9N9K151</accession>
<proteinExistence type="predicted"/>
<keyword evidence="2" id="KW-1185">Reference proteome</keyword>